<dbReference type="SMART" id="SM00421">
    <property type="entry name" value="HTH_LUXR"/>
    <property type="match status" value="1"/>
</dbReference>
<dbReference type="InterPro" id="IPR000792">
    <property type="entry name" value="Tscrpt_reg_LuxR_C"/>
</dbReference>
<dbReference type="InterPro" id="IPR039420">
    <property type="entry name" value="WalR-like"/>
</dbReference>
<dbReference type="InterPro" id="IPR016032">
    <property type="entry name" value="Sig_transdc_resp-reg_C-effctor"/>
</dbReference>
<dbReference type="SMART" id="SM00448">
    <property type="entry name" value="REC"/>
    <property type="match status" value="1"/>
</dbReference>
<evidence type="ECO:0000256" key="1">
    <source>
        <dbReference type="ARBA" id="ARBA00022553"/>
    </source>
</evidence>
<protein>
    <submittedName>
        <fullName evidence="6">Two-component response regulator</fullName>
    </submittedName>
</protein>
<keyword evidence="7" id="KW-1185">Reference proteome</keyword>
<dbReference type="Pfam" id="PF00072">
    <property type="entry name" value="Response_reg"/>
    <property type="match status" value="1"/>
</dbReference>
<dbReference type="GO" id="GO:0000160">
    <property type="term" value="P:phosphorelay signal transduction system"/>
    <property type="evidence" value="ECO:0007669"/>
    <property type="project" value="InterPro"/>
</dbReference>
<proteinExistence type="predicted"/>
<comment type="caution">
    <text evidence="6">The sequence shown here is derived from an EMBL/GenBank/DDBJ whole genome shotgun (WGS) entry which is preliminary data.</text>
</comment>
<dbReference type="PANTHER" id="PTHR43214:SF43">
    <property type="entry name" value="TWO-COMPONENT RESPONSE REGULATOR"/>
    <property type="match status" value="1"/>
</dbReference>
<accession>M7P0L2</accession>
<dbReference type="PANTHER" id="PTHR43214">
    <property type="entry name" value="TWO-COMPONENT RESPONSE REGULATOR"/>
    <property type="match status" value="1"/>
</dbReference>
<gene>
    <name evidence="6" type="ORF">MPL1_07708</name>
</gene>
<dbReference type="SUPFAM" id="SSF46894">
    <property type="entry name" value="C-terminal effector domain of the bipartite response regulators"/>
    <property type="match status" value="1"/>
</dbReference>
<keyword evidence="2" id="KW-0238">DNA-binding</keyword>
<dbReference type="PROSITE" id="PS50043">
    <property type="entry name" value="HTH_LUXR_2"/>
    <property type="match status" value="1"/>
</dbReference>
<dbReference type="PRINTS" id="PR00038">
    <property type="entry name" value="HTHLUXR"/>
</dbReference>
<dbReference type="eggNOG" id="COG2197">
    <property type="taxonomic scope" value="Bacteria"/>
</dbReference>
<feature type="modified residue" description="4-aspartylphosphate" evidence="3">
    <location>
        <position position="58"/>
    </location>
</feature>
<dbReference type="Proteomes" id="UP000012019">
    <property type="component" value="Unassembled WGS sequence"/>
</dbReference>
<dbReference type="AlphaFoldDB" id="M7P0L2"/>
<dbReference type="OrthoDB" id="9796655at2"/>
<dbReference type="STRING" id="1286106.MPL1_07708"/>
<evidence type="ECO:0000256" key="3">
    <source>
        <dbReference type="PROSITE-ProRule" id="PRU00169"/>
    </source>
</evidence>
<evidence type="ECO:0000256" key="2">
    <source>
        <dbReference type="ARBA" id="ARBA00023125"/>
    </source>
</evidence>
<dbReference type="CDD" id="cd06170">
    <property type="entry name" value="LuxR_C_like"/>
    <property type="match status" value="1"/>
</dbReference>
<dbReference type="GO" id="GO:0003677">
    <property type="term" value="F:DNA binding"/>
    <property type="evidence" value="ECO:0007669"/>
    <property type="project" value="UniProtKB-KW"/>
</dbReference>
<dbReference type="InterPro" id="IPR001789">
    <property type="entry name" value="Sig_transdc_resp-reg_receiver"/>
</dbReference>
<dbReference type="PROSITE" id="PS50110">
    <property type="entry name" value="RESPONSE_REGULATORY"/>
    <property type="match status" value="1"/>
</dbReference>
<dbReference type="GO" id="GO:0006355">
    <property type="term" value="P:regulation of DNA-templated transcription"/>
    <property type="evidence" value="ECO:0007669"/>
    <property type="project" value="InterPro"/>
</dbReference>
<dbReference type="PATRIC" id="fig|1286106.3.peg.1548"/>
<evidence type="ECO:0000259" key="4">
    <source>
        <dbReference type="PROSITE" id="PS50043"/>
    </source>
</evidence>
<evidence type="ECO:0000259" key="5">
    <source>
        <dbReference type="PROSITE" id="PS50110"/>
    </source>
</evidence>
<dbReference type="CDD" id="cd17535">
    <property type="entry name" value="REC_NarL-like"/>
    <property type="match status" value="1"/>
</dbReference>
<dbReference type="InterPro" id="IPR011006">
    <property type="entry name" value="CheY-like_superfamily"/>
</dbReference>
<dbReference type="Gene3D" id="3.40.50.2300">
    <property type="match status" value="1"/>
</dbReference>
<feature type="domain" description="HTH luxR-type" evidence="4">
    <location>
        <begin position="145"/>
        <end position="210"/>
    </location>
</feature>
<dbReference type="InterPro" id="IPR058245">
    <property type="entry name" value="NreC/VraR/RcsB-like_REC"/>
</dbReference>
<reference evidence="6 7" key="1">
    <citation type="journal article" date="2013" name="Genome Announc.">
        <title>Draft Genome Sequence of Methylophaga lonarensis MPLT, a Haloalkaliphilic (Non-Methane-Utilizing) Methylotroph.</title>
        <authorList>
            <person name="Shetty S.A."/>
            <person name="Marathe N.P."/>
            <person name="Munot H."/>
            <person name="Antony C.P."/>
            <person name="Dhotre D.P."/>
            <person name="Murrell J.C."/>
            <person name="Shouche Y.S."/>
        </authorList>
    </citation>
    <scope>NUCLEOTIDE SEQUENCE [LARGE SCALE GENOMIC DNA]</scope>
    <source>
        <strain evidence="6 7">MPL</strain>
    </source>
</reference>
<dbReference type="Pfam" id="PF00196">
    <property type="entry name" value="GerE"/>
    <property type="match status" value="1"/>
</dbReference>
<evidence type="ECO:0000313" key="7">
    <source>
        <dbReference type="Proteomes" id="UP000012019"/>
    </source>
</evidence>
<sequence length="222" mass="24689">MNENNIRILMVDDHAIVRDGYKALLAESPDLIVVAEATTAKEAYIQYKTHQPDVMITDLSLPGGSGLECISKIIKYDARAKIVVFTMHLNPELVTRAIQAGALGYVTKNMPPQSLIDSVYRVHQGKVALSSDIEKLLALESLLGNRTLLNTLSAREYEILRLLVNAHSTEEIAQFLNISQKTVCNYHYQIKSKLGVNSDIELTLLAIQHSLIQPMDPSLLNH</sequence>
<keyword evidence="1 3" id="KW-0597">Phosphoprotein</keyword>
<organism evidence="6 7">
    <name type="scientific">Methylophaga lonarensis MPL</name>
    <dbReference type="NCBI Taxonomy" id="1286106"/>
    <lineage>
        <taxon>Bacteria</taxon>
        <taxon>Pseudomonadati</taxon>
        <taxon>Pseudomonadota</taxon>
        <taxon>Gammaproteobacteria</taxon>
        <taxon>Thiotrichales</taxon>
        <taxon>Piscirickettsiaceae</taxon>
        <taxon>Methylophaga</taxon>
    </lineage>
</organism>
<dbReference type="EMBL" id="APHR01000037">
    <property type="protein sequence ID" value="EMR13016.1"/>
    <property type="molecule type" value="Genomic_DNA"/>
</dbReference>
<feature type="domain" description="Response regulatory" evidence="5">
    <location>
        <begin position="7"/>
        <end position="123"/>
    </location>
</feature>
<evidence type="ECO:0000313" key="6">
    <source>
        <dbReference type="EMBL" id="EMR13016.1"/>
    </source>
</evidence>
<dbReference type="SUPFAM" id="SSF52172">
    <property type="entry name" value="CheY-like"/>
    <property type="match status" value="1"/>
</dbReference>
<name>M7P0L2_9GAMM</name>